<comment type="similarity">
    <text evidence="3">Belongs to the protein-tyrosine phosphatase family. Non-receptor class myotubularin subfamily.</text>
</comment>
<evidence type="ECO:0000256" key="2">
    <source>
        <dbReference type="ARBA" id="ARBA00004496"/>
    </source>
</evidence>
<keyword evidence="6" id="KW-0443">Lipid metabolism</keyword>
<feature type="region of interest" description="Disordered" evidence="9">
    <location>
        <begin position="548"/>
        <end position="591"/>
    </location>
</feature>
<evidence type="ECO:0000256" key="9">
    <source>
        <dbReference type="SAM" id="MobiDB-lite"/>
    </source>
</evidence>
<dbReference type="GO" id="GO:0005737">
    <property type="term" value="C:cytoplasm"/>
    <property type="evidence" value="ECO:0007669"/>
    <property type="project" value="UniProtKB-SubCell"/>
</dbReference>
<dbReference type="PROSITE" id="PS50056">
    <property type="entry name" value="TYR_PHOSPHATASE_2"/>
    <property type="match status" value="1"/>
</dbReference>
<dbReference type="InterPro" id="IPR016130">
    <property type="entry name" value="Tyr_Pase_AS"/>
</dbReference>
<feature type="active site" description="Phosphocysteine intermediate" evidence="7">
    <location>
        <position position="332"/>
    </location>
</feature>
<dbReference type="GO" id="GO:0004438">
    <property type="term" value="F:phosphatidylinositol-3-phosphate phosphatase activity"/>
    <property type="evidence" value="ECO:0007669"/>
    <property type="project" value="TreeGrafter"/>
</dbReference>
<keyword evidence="5" id="KW-0378">Hydrolase</keyword>
<evidence type="ECO:0000256" key="8">
    <source>
        <dbReference type="PIRSR" id="PIRSR630564-2"/>
    </source>
</evidence>
<dbReference type="PANTHER" id="PTHR10807">
    <property type="entry name" value="MYOTUBULARIN-RELATED"/>
    <property type="match status" value="1"/>
</dbReference>
<feature type="domain" description="Myotubularin phosphatase" evidence="11">
    <location>
        <begin position="120"/>
        <end position="496"/>
    </location>
</feature>
<dbReference type="Pfam" id="PF21098">
    <property type="entry name" value="PH-GRAM_MTMR6-like"/>
    <property type="match status" value="1"/>
</dbReference>
<reference evidence="12" key="1">
    <citation type="submission" date="2025-08" db="UniProtKB">
        <authorList>
            <consortium name="Ensembl"/>
        </authorList>
    </citation>
    <scope>IDENTIFICATION</scope>
</reference>
<dbReference type="PROSITE" id="PS51339">
    <property type="entry name" value="PPASE_MYOTUBULARIN"/>
    <property type="match status" value="1"/>
</dbReference>
<dbReference type="AlphaFoldDB" id="A0A671QLL6"/>
<dbReference type="Pfam" id="PF06602">
    <property type="entry name" value="Myotub-related"/>
    <property type="match status" value="1"/>
</dbReference>
<dbReference type="Ensembl" id="ENSSANT00000077378.1">
    <property type="protein sequence ID" value="ENSSANP00000072781.1"/>
    <property type="gene ID" value="ENSSANG00000036141.1"/>
</dbReference>
<feature type="compositionally biased region" description="Acidic residues" evidence="9">
    <location>
        <begin position="549"/>
        <end position="558"/>
    </location>
</feature>
<evidence type="ECO:0000256" key="6">
    <source>
        <dbReference type="ARBA" id="ARBA00023098"/>
    </source>
</evidence>
<dbReference type="InterPro" id="IPR029021">
    <property type="entry name" value="Prot-tyrosine_phosphatase-like"/>
</dbReference>
<dbReference type="InterPro" id="IPR010569">
    <property type="entry name" value="Myotubularin-like_Pase_dom"/>
</dbReference>
<dbReference type="GO" id="GO:0005635">
    <property type="term" value="C:nuclear envelope"/>
    <property type="evidence" value="ECO:0007669"/>
    <property type="project" value="TreeGrafter"/>
</dbReference>
<feature type="compositionally biased region" description="Basic and acidic residues" evidence="9">
    <location>
        <begin position="559"/>
        <end position="575"/>
    </location>
</feature>
<evidence type="ECO:0000313" key="13">
    <source>
        <dbReference type="Proteomes" id="UP000472260"/>
    </source>
</evidence>
<evidence type="ECO:0000259" key="11">
    <source>
        <dbReference type="PROSITE" id="PS51339"/>
    </source>
</evidence>
<dbReference type="SUPFAM" id="SSF52799">
    <property type="entry name" value="(Phosphotyrosine protein) phosphatases II"/>
    <property type="match status" value="1"/>
</dbReference>
<reference evidence="12" key="2">
    <citation type="submission" date="2025-09" db="UniProtKB">
        <authorList>
            <consortium name="Ensembl"/>
        </authorList>
    </citation>
    <scope>IDENTIFICATION</scope>
</reference>
<accession>A0A671QLL6</accession>
<dbReference type="Gene3D" id="2.30.29.30">
    <property type="entry name" value="Pleckstrin-homology domain (PH domain)/Phosphotyrosine-binding domain (PTB)"/>
    <property type="match status" value="1"/>
</dbReference>
<protein>
    <submittedName>
        <fullName evidence="12">Uncharacterized protein</fullName>
    </submittedName>
</protein>
<dbReference type="PANTHER" id="PTHR10807:SF34">
    <property type="entry name" value="MYOTUBULARIN-RELATED PROTEIN 6"/>
    <property type="match status" value="1"/>
</dbReference>
<feature type="binding site" evidence="8">
    <location>
        <begin position="332"/>
        <end position="338"/>
    </location>
    <ligand>
        <name>substrate</name>
    </ligand>
</feature>
<evidence type="ECO:0000256" key="7">
    <source>
        <dbReference type="PIRSR" id="PIRSR630564-1"/>
    </source>
</evidence>
<dbReference type="InterPro" id="IPR000387">
    <property type="entry name" value="Tyr_Pase_dom"/>
</dbReference>
<evidence type="ECO:0000256" key="5">
    <source>
        <dbReference type="ARBA" id="ARBA00022801"/>
    </source>
</evidence>
<dbReference type="FunFam" id="2.30.29.30:FF:000135">
    <property type="entry name" value="Myotubularin related protein 6"/>
    <property type="match status" value="1"/>
</dbReference>
<evidence type="ECO:0000259" key="10">
    <source>
        <dbReference type="PROSITE" id="PS50056"/>
    </source>
</evidence>
<dbReference type="InterPro" id="IPR048994">
    <property type="entry name" value="PH-GRAM_MTMR6-9"/>
</dbReference>
<evidence type="ECO:0000256" key="3">
    <source>
        <dbReference type="ARBA" id="ARBA00007471"/>
    </source>
</evidence>
<dbReference type="InterPro" id="IPR030564">
    <property type="entry name" value="Myotubularin"/>
</dbReference>
<evidence type="ECO:0000256" key="4">
    <source>
        <dbReference type="ARBA" id="ARBA00022490"/>
    </source>
</evidence>
<dbReference type="SMART" id="SM00404">
    <property type="entry name" value="PTPc_motif"/>
    <property type="match status" value="1"/>
</dbReference>
<dbReference type="SUPFAM" id="SSF50729">
    <property type="entry name" value="PH domain-like"/>
    <property type="match status" value="1"/>
</dbReference>
<gene>
    <name evidence="12" type="primary">mtmr6</name>
</gene>
<evidence type="ECO:0000313" key="12">
    <source>
        <dbReference type="Ensembl" id="ENSSANP00000072781.1"/>
    </source>
</evidence>
<sequence>MEHIRTPKVEQVKLLDRFSNKSVIGTLHLTATHLIFVESNSTSILHHHIASVEKLSLTTSGCPLLIQCRNFRLVHFVIPRERDCHDIYSSLLRLLRPVSYDELYAFSYNPKQNDQQREEGWQLIDLAAEFERMGVPCDQWQLTDVNREYKVCETYPRDLYVPITASKPIIVGSSKFRSKGRFPVLTYFYQEKKAAVCRCSQPLSGFSARCLEDEHMLQAISKSNHNSRYIYVMDTRPKLNALANRAAGKGYENEDNYSNIRFQFVGIENIHVMRGSLQKLLEVVGTRSLSMTDYLVGLENSGWLRHIKAIMDAAIFLAKAVTVEGASVLVHCSDGWDRTAQVCALGSLLMDPYYRTIKGFMVLIEKDWISFGHKFADRCDQLDPDPKEVSPIFTQFLECVWQLTEQFPQAFEFSEWFLIQIHEHVHSCQFGNFLGNSQRQREVLQLKERTYSLWAHLLSEKQNYLNPVYSPSFAESHPVLEPSTQACHFKFWRNMYHQYDRSMHPRQSILKQVLTFKESNRELEGTVQALKTLWICVLQYHQVSPEASGDVEDEEVFGEEAREDAPASTDGERTVEGSSATENGYGELTGSFGSKNEPAVVTLEFGVARMTC</sequence>
<dbReference type="GO" id="GO:0106018">
    <property type="term" value="F:phosphatidylinositol-3,5-bisphosphate phosphatase activity"/>
    <property type="evidence" value="ECO:0007669"/>
    <property type="project" value="TreeGrafter"/>
</dbReference>
<comment type="subcellular location">
    <subcellularLocation>
        <location evidence="2">Cytoplasm</location>
    </subcellularLocation>
    <subcellularLocation>
        <location evidence="1">Endomembrane system</location>
        <topology evidence="1">Peripheral membrane protein</topology>
    </subcellularLocation>
</comment>
<dbReference type="PROSITE" id="PS00383">
    <property type="entry name" value="TYR_PHOSPHATASE_1"/>
    <property type="match status" value="1"/>
</dbReference>
<name>A0A671QLL6_9TELE</name>
<dbReference type="InterPro" id="IPR003595">
    <property type="entry name" value="Tyr_Pase_cat"/>
</dbReference>
<feature type="binding site" evidence="8">
    <location>
        <begin position="269"/>
        <end position="270"/>
    </location>
    <ligand>
        <name>substrate</name>
    </ligand>
</feature>
<dbReference type="InterPro" id="IPR011993">
    <property type="entry name" value="PH-like_dom_sf"/>
</dbReference>
<proteinExistence type="inferred from homology"/>
<keyword evidence="4" id="KW-0963">Cytoplasm</keyword>
<dbReference type="Proteomes" id="UP000472260">
    <property type="component" value="Unassembled WGS sequence"/>
</dbReference>
<keyword evidence="13" id="KW-1185">Reference proteome</keyword>
<organism evidence="12 13">
    <name type="scientific">Sinocyclocheilus anshuiensis</name>
    <dbReference type="NCBI Taxonomy" id="1608454"/>
    <lineage>
        <taxon>Eukaryota</taxon>
        <taxon>Metazoa</taxon>
        <taxon>Chordata</taxon>
        <taxon>Craniata</taxon>
        <taxon>Vertebrata</taxon>
        <taxon>Euteleostomi</taxon>
        <taxon>Actinopterygii</taxon>
        <taxon>Neopterygii</taxon>
        <taxon>Teleostei</taxon>
        <taxon>Ostariophysi</taxon>
        <taxon>Cypriniformes</taxon>
        <taxon>Cyprinidae</taxon>
        <taxon>Cyprininae</taxon>
        <taxon>Sinocyclocheilus</taxon>
    </lineage>
</organism>
<evidence type="ECO:0000256" key="1">
    <source>
        <dbReference type="ARBA" id="ARBA00004184"/>
    </source>
</evidence>
<dbReference type="GO" id="GO:0046856">
    <property type="term" value="P:phosphatidylinositol dephosphorylation"/>
    <property type="evidence" value="ECO:0007669"/>
    <property type="project" value="TreeGrafter"/>
</dbReference>
<feature type="domain" description="Tyrosine specific protein phosphatases" evidence="10">
    <location>
        <begin position="301"/>
        <end position="345"/>
    </location>
</feature>